<dbReference type="InterPro" id="IPR046357">
    <property type="entry name" value="PPIase_dom_sf"/>
</dbReference>
<dbReference type="Pfam" id="PF00254">
    <property type="entry name" value="FKBP_C"/>
    <property type="match status" value="1"/>
</dbReference>
<keyword evidence="13" id="KW-1185">Reference proteome</keyword>
<organism evidence="12 13">
    <name type="scientific">Alkalimarinus sediminis</name>
    <dbReference type="NCBI Taxonomy" id="1632866"/>
    <lineage>
        <taxon>Bacteria</taxon>
        <taxon>Pseudomonadati</taxon>
        <taxon>Pseudomonadota</taxon>
        <taxon>Gammaproteobacteria</taxon>
        <taxon>Alteromonadales</taxon>
        <taxon>Alteromonadaceae</taxon>
        <taxon>Alkalimarinus</taxon>
    </lineage>
</organism>
<dbReference type="SUPFAM" id="SSF54534">
    <property type="entry name" value="FKBP-like"/>
    <property type="match status" value="1"/>
</dbReference>
<keyword evidence="4" id="KW-0963">Cytoplasm</keyword>
<evidence type="ECO:0000256" key="8">
    <source>
        <dbReference type="ARBA" id="ARBA00037071"/>
    </source>
</evidence>
<comment type="function">
    <text evidence="8">Also involved in hydrogenase metallocenter assembly, probably by participating in the nickel insertion step. This function in hydrogenase biosynthesis requires chaperone activity and the presence of the metal-binding domain, but not PPIase activity.</text>
</comment>
<dbReference type="InterPro" id="IPR001179">
    <property type="entry name" value="PPIase_FKBP_dom"/>
</dbReference>
<evidence type="ECO:0000256" key="1">
    <source>
        <dbReference type="ARBA" id="ARBA00000971"/>
    </source>
</evidence>
<dbReference type="PANTHER" id="PTHR47861">
    <property type="entry name" value="FKBP-TYPE PEPTIDYL-PROLYL CIS-TRANS ISOMERASE SLYD"/>
    <property type="match status" value="1"/>
</dbReference>
<reference evidence="12" key="1">
    <citation type="submission" date="2022-07" db="EMBL/GenBank/DDBJ databases">
        <title>Alkalimarinus sp. nov., isolated from gut of a Alitta virens.</title>
        <authorList>
            <person name="Yang A.I."/>
            <person name="Shin N.-R."/>
        </authorList>
    </citation>
    <scope>NUCLEOTIDE SEQUENCE</scope>
    <source>
        <strain evidence="12">FA028</strain>
    </source>
</reference>
<evidence type="ECO:0000256" key="4">
    <source>
        <dbReference type="ARBA" id="ARBA00022490"/>
    </source>
</evidence>
<evidence type="ECO:0000256" key="10">
    <source>
        <dbReference type="RuleBase" id="RU003915"/>
    </source>
</evidence>
<dbReference type="EMBL" id="CP101527">
    <property type="protein sequence ID" value="UZW76896.1"/>
    <property type="molecule type" value="Genomic_DNA"/>
</dbReference>
<dbReference type="EC" id="5.2.1.8" evidence="10"/>
<sequence>MLQIANKKVVSIHYTLTNNEGDVIDSSIDDEPLSYLHGAGNIVPGLETALLGKSVGDSLQVTVQPEDAYGERHDEMIQVVPREMFQGVEEIQPGMQFQAEAPDGGVQVIIVAAVADNEITVDANHPLAGEVLNFDVSVEAVREPTPEELDHGHVH</sequence>
<dbReference type="Proteomes" id="UP001164472">
    <property type="component" value="Chromosome"/>
</dbReference>
<keyword evidence="5 9" id="KW-0697">Rotamase</keyword>
<evidence type="ECO:0000256" key="3">
    <source>
        <dbReference type="ARBA" id="ARBA00006577"/>
    </source>
</evidence>
<dbReference type="PROSITE" id="PS50059">
    <property type="entry name" value="FKBP_PPIASE"/>
    <property type="match status" value="1"/>
</dbReference>
<evidence type="ECO:0000313" key="13">
    <source>
        <dbReference type="Proteomes" id="UP001164472"/>
    </source>
</evidence>
<evidence type="ECO:0000256" key="5">
    <source>
        <dbReference type="ARBA" id="ARBA00023110"/>
    </source>
</evidence>
<proteinExistence type="inferred from homology"/>
<evidence type="ECO:0000256" key="2">
    <source>
        <dbReference type="ARBA" id="ARBA00004496"/>
    </source>
</evidence>
<dbReference type="AlphaFoldDB" id="A0A9E8KL58"/>
<evidence type="ECO:0000256" key="7">
    <source>
        <dbReference type="ARBA" id="ARBA00023235"/>
    </source>
</evidence>
<dbReference type="GO" id="GO:0042026">
    <property type="term" value="P:protein refolding"/>
    <property type="evidence" value="ECO:0007669"/>
    <property type="project" value="UniProtKB-ARBA"/>
</dbReference>
<keyword evidence="7 9" id="KW-0413">Isomerase</keyword>
<evidence type="ECO:0000259" key="11">
    <source>
        <dbReference type="PROSITE" id="PS50059"/>
    </source>
</evidence>
<name>A0A9E8KL58_9ALTE</name>
<dbReference type="GO" id="GO:0003755">
    <property type="term" value="F:peptidyl-prolyl cis-trans isomerase activity"/>
    <property type="evidence" value="ECO:0007669"/>
    <property type="project" value="UniProtKB-UniRule"/>
</dbReference>
<protein>
    <recommendedName>
        <fullName evidence="10">Peptidyl-prolyl cis-trans isomerase</fullName>
        <ecNumber evidence="10">5.2.1.8</ecNumber>
    </recommendedName>
</protein>
<dbReference type="GO" id="GO:0005737">
    <property type="term" value="C:cytoplasm"/>
    <property type="evidence" value="ECO:0007669"/>
    <property type="project" value="UniProtKB-SubCell"/>
</dbReference>
<gene>
    <name evidence="12" type="ORF">NNL22_01030</name>
</gene>
<dbReference type="KEGG" id="asem:NNL22_01030"/>
<evidence type="ECO:0000256" key="6">
    <source>
        <dbReference type="ARBA" id="ARBA00023186"/>
    </source>
</evidence>
<evidence type="ECO:0000313" key="12">
    <source>
        <dbReference type="EMBL" id="UZW76896.1"/>
    </source>
</evidence>
<feature type="domain" description="PPIase FKBP-type" evidence="11">
    <location>
        <begin position="7"/>
        <end position="81"/>
    </location>
</feature>
<keyword evidence="6" id="KW-0143">Chaperone</keyword>
<dbReference type="Gene3D" id="3.10.50.40">
    <property type="match status" value="1"/>
</dbReference>
<comment type="catalytic activity">
    <reaction evidence="1 9 10">
        <text>[protein]-peptidylproline (omega=180) = [protein]-peptidylproline (omega=0)</text>
        <dbReference type="Rhea" id="RHEA:16237"/>
        <dbReference type="Rhea" id="RHEA-COMP:10747"/>
        <dbReference type="Rhea" id="RHEA-COMP:10748"/>
        <dbReference type="ChEBI" id="CHEBI:83833"/>
        <dbReference type="ChEBI" id="CHEBI:83834"/>
        <dbReference type="EC" id="5.2.1.8"/>
    </reaction>
</comment>
<accession>A0A9E8KL58</accession>
<dbReference type="PANTHER" id="PTHR47861:SF3">
    <property type="entry name" value="FKBP-TYPE PEPTIDYL-PROLYL CIS-TRANS ISOMERASE SLYD"/>
    <property type="match status" value="1"/>
</dbReference>
<comment type="subcellular location">
    <subcellularLocation>
        <location evidence="2">Cytoplasm</location>
    </subcellularLocation>
</comment>
<evidence type="ECO:0000256" key="9">
    <source>
        <dbReference type="PROSITE-ProRule" id="PRU00277"/>
    </source>
</evidence>
<comment type="similarity">
    <text evidence="3 10">Belongs to the FKBP-type PPIase family.</text>
</comment>